<keyword evidence="2" id="KW-1185">Reference proteome</keyword>
<dbReference type="EMBL" id="JAVRRG010000346">
    <property type="protein sequence ID" value="KAK5072232.1"/>
    <property type="molecule type" value="Genomic_DNA"/>
</dbReference>
<name>A0ABR0JTN4_9EURO</name>
<proteinExistence type="predicted"/>
<gene>
    <name evidence="1" type="ORF">LTR24_010514</name>
</gene>
<reference evidence="1 2" key="1">
    <citation type="submission" date="2023-08" db="EMBL/GenBank/DDBJ databases">
        <title>Black Yeasts Isolated from many extreme environments.</title>
        <authorList>
            <person name="Coleine C."/>
            <person name="Stajich J.E."/>
            <person name="Selbmann L."/>
        </authorList>
    </citation>
    <scope>NUCLEOTIDE SEQUENCE [LARGE SCALE GENOMIC DNA]</scope>
    <source>
        <strain evidence="1 2">CCFEE 5885</strain>
    </source>
</reference>
<organism evidence="1 2">
    <name type="scientific">Lithohypha guttulata</name>
    <dbReference type="NCBI Taxonomy" id="1690604"/>
    <lineage>
        <taxon>Eukaryota</taxon>
        <taxon>Fungi</taxon>
        <taxon>Dikarya</taxon>
        <taxon>Ascomycota</taxon>
        <taxon>Pezizomycotina</taxon>
        <taxon>Eurotiomycetes</taxon>
        <taxon>Chaetothyriomycetidae</taxon>
        <taxon>Chaetothyriales</taxon>
        <taxon>Trichomeriaceae</taxon>
        <taxon>Lithohypha</taxon>
    </lineage>
</organism>
<protein>
    <submittedName>
        <fullName evidence="1">Uncharacterized protein</fullName>
    </submittedName>
</protein>
<evidence type="ECO:0000313" key="1">
    <source>
        <dbReference type="EMBL" id="KAK5072232.1"/>
    </source>
</evidence>
<sequence>MPVRRKAKVKNVSLVAGHLDYRKDWKILSNGIIQFWKSDYLQQDFMKLSHDDLTKIAHKFVQQKGHEYWNGIDSRIAISPKNSEFIEANVTEILRRQQRNQNDRAARKRNETKLAFVDYDDAEFEEDPATGAHQEGATSLLSAARSIGPELRAIWVEQPTMGTHGSSIQTHSSLSVGSDPHDRNGACLSITSANARAVHPQRYCGSRSIRPNGNHRRLQPNYVRHSSGECETRPRSTKVQTGEPVLYDLLGQLRSLERGNAPQFLQEALDMMQSERARVKMKQRRAVTETDKIVARAEANLLRELCEKIQDVGGSLGSKLVKEYETTN</sequence>
<dbReference type="Proteomes" id="UP001345013">
    <property type="component" value="Unassembled WGS sequence"/>
</dbReference>
<accession>A0ABR0JTN4</accession>
<comment type="caution">
    <text evidence="1">The sequence shown here is derived from an EMBL/GenBank/DDBJ whole genome shotgun (WGS) entry which is preliminary data.</text>
</comment>
<evidence type="ECO:0000313" key="2">
    <source>
        <dbReference type="Proteomes" id="UP001345013"/>
    </source>
</evidence>